<evidence type="ECO:0000313" key="2">
    <source>
        <dbReference type="EMBL" id="AEL24612.1"/>
    </source>
</evidence>
<dbReference type="PANTHER" id="PTHR46825:SF8">
    <property type="entry name" value="BETA-LACTAMASE-RELATED"/>
    <property type="match status" value="1"/>
</dbReference>
<dbReference type="PROSITE" id="PS51257">
    <property type="entry name" value="PROKAR_LIPOPROTEIN"/>
    <property type="match status" value="1"/>
</dbReference>
<dbReference type="eggNOG" id="COG1680">
    <property type="taxonomic scope" value="Bacteria"/>
</dbReference>
<name>G0J3H3_CYCMS</name>
<evidence type="ECO:0000313" key="3">
    <source>
        <dbReference type="Proteomes" id="UP000001635"/>
    </source>
</evidence>
<sequence length="375" mass="41216">MNKCLLILFLVVAIQSCGSSETKTSKSQVIVAKTLTEAQYELILDKVKALPNQAELAIAIIENGKVNFVGVKREQDSTVLIQNQDRIFEIGSITKVFTGTLLANYLVEGEVNLEDQIDKYLGYSLKEDVKITLKQLATHSSGLPRVPANLEALSLENPYKDFGEKELKTYLTQELIMMHQPGEVSDYSNLGVGMLGYVLSNKAQMTYEEMLQKEIFSKFEMNASTTIRSKVEDKLVKGLNDEGEEVSNWDMSVLMGAGGILSSVNDLSKFALAQFDSSNQALVLSRTAFFKVNESYSMALCWSVIQTESGEEWNWHNGGTGGYTSSMILDVGQKKGVIILSNITALGKLTQKINELGPELMDVMAGDSGKENAGI</sequence>
<proteinExistence type="predicted"/>
<dbReference type="Pfam" id="PF00144">
    <property type="entry name" value="Beta-lactamase"/>
    <property type="match status" value="1"/>
</dbReference>
<dbReference type="MEROPS" id="S12.006"/>
<dbReference type="Gene3D" id="3.40.710.10">
    <property type="entry name" value="DD-peptidase/beta-lactamase superfamily"/>
    <property type="match status" value="1"/>
</dbReference>
<dbReference type="OrthoDB" id="9793489at2"/>
<dbReference type="HOGENOM" id="CLU_020027_7_4_10"/>
<dbReference type="STRING" id="880070.Cycma_0839"/>
<keyword evidence="3" id="KW-1185">Reference proteome</keyword>
<dbReference type="InterPro" id="IPR001466">
    <property type="entry name" value="Beta-lactam-related"/>
</dbReference>
<dbReference type="KEGG" id="cmr:Cycma_0839"/>
<dbReference type="PANTHER" id="PTHR46825">
    <property type="entry name" value="D-ALANYL-D-ALANINE-CARBOXYPEPTIDASE/ENDOPEPTIDASE AMPH"/>
    <property type="match status" value="1"/>
</dbReference>
<dbReference type="InterPro" id="IPR012338">
    <property type="entry name" value="Beta-lactam/transpept-like"/>
</dbReference>
<gene>
    <name evidence="2" type="ordered locus">Cycma_0839</name>
</gene>
<dbReference type="InterPro" id="IPR050491">
    <property type="entry name" value="AmpC-like"/>
</dbReference>
<feature type="domain" description="Beta-lactamase-related" evidence="1">
    <location>
        <begin position="55"/>
        <end position="346"/>
    </location>
</feature>
<dbReference type="RefSeq" id="WP_014018909.1">
    <property type="nucleotide sequence ID" value="NC_015914.1"/>
</dbReference>
<organism evidence="2 3">
    <name type="scientific">Cyclobacterium marinum (strain ATCC 25205 / DSM 745 / LMG 13164 / NCIMB 1802)</name>
    <name type="common">Flectobacillus marinus</name>
    <dbReference type="NCBI Taxonomy" id="880070"/>
    <lineage>
        <taxon>Bacteria</taxon>
        <taxon>Pseudomonadati</taxon>
        <taxon>Bacteroidota</taxon>
        <taxon>Cytophagia</taxon>
        <taxon>Cytophagales</taxon>
        <taxon>Cyclobacteriaceae</taxon>
        <taxon>Cyclobacterium</taxon>
    </lineage>
</organism>
<dbReference type="EMBL" id="CP002955">
    <property type="protein sequence ID" value="AEL24612.1"/>
    <property type="molecule type" value="Genomic_DNA"/>
</dbReference>
<dbReference type="AlphaFoldDB" id="G0J3H3"/>
<accession>G0J3H3</accession>
<protein>
    <submittedName>
        <fullName evidence="2">Beta-lactamase</fullName>
    </submittedName>
</protein>
<evidence type="ECO:0000259" key="1">
    <source>
        <dbReference type="Pfam" id="PF00144"/>
    </source>
</evidence>
<dbReference type="Proteomes" id="UP000001635">
    <property type="component" value="Chromosome"/>
</dbReference>
<reference evidence="3" key="1">
    <citation type="submission" date="2011-07" db="EMBL/GenBank/DDBJ databases">
        <title>The complete genome of Cyclobacterium marinum DSM 745.</title>
        <authorList>
            <person name="Lucas S."/>
            <person name="Han J."/>
            <person name="Lapidus A."/>
            <person name="Bruce D."/>
            <person name="Goodwin L."/>
            <person name="Pitluck S."/>
            <person name="Peters L."/>
            <person name="Kyrpides N."/>
            <person name="Mavromatis K."/>
            <person name="Ivanova N."/>
            <person name="Ovchinnikova G."/>
            <person name="Chertkov O."/>
            <person name="Detter J.C."/>
            <person name="Tapia R."/>
            <person name="Han C."/>
            <person name="Land M."/>
            <person name="Hauser L."/>
            <person name="Markowitz V."/>
            <person name="Cheng J.-F."/>
            <person name="Hugenholtz P."/>
            <person name="Woyke T."/>
            <person name="Wu D."/>
            <person name="Tindall B."/>
            <person name="Schuetze A."/>
            <person name="Brambilla E."/>
            <person name="Klenk H.-P."/>
            <person name="Eisen J.A."/>
        </authorList>
    </citation>
    <scope>NUCLEOTIDE SEQUENCE [LARGE SCALE GENOMIC DNA]</scope>
    <source>
        <strain evidence="3">ATCC 25205 / DSM 745 / LMG 13164 / NCIMB 1802</strain>
    </source>
</reference>
<dbReference type="SUPFAM" id="SSF56601">
    <property type="entry name" value="beta-lactamase/transpeptidase-like"/>
    <property type="match status" value="1"/>
</dbReference>